<accession>A0A381S6D8</accession>
<organism evidence="1">
    <name type="scientific">marine metagenome</name>
    <dbReference type="NCBI Taxonomy" id="408172"/>
    <lineage>
        <taxon>unclassified sequences</taxon>
        <taxon>metagenomes</taxon>
        <taxon>ecological metagenomes</taxon>
    </lineage>
</organism>
<reference evidence="1" key="1">
    <citation type="submission" date="2018-05" db="EMBL/GenBank/DDBJ databases">
        <authorList>
            <person name="Lanie J.A."/>
            <person name="Ng W.-L."/>
            <person name="Kazmierczak K.M."/>
            <person name="Andrzejewski T.M."/>
            <person name="Davidsen T.M."/>
            <person name="Wayne K.J."/>
            <person name="Tettelin H."/>
            <person name="Glass J.I."/>
            <person name="Rusch D."/>
            <person name="Podicherti R."/>
            <person name="Tsui H.-C.T."/>
            <person name="Winkler M.E."/>
        </authorList>
    </citation>
    <scope>NUCLEOTIDE SEQUENCE</scope>
</reference>
<sequence length="66" mass="7599">MQINISRNKILINVVPKLHANKKKSRLDRCNHCGGTLKNEFDMTVCIMCSRESDHACTNCAHYTEY</sequence>
<evidence type="ECO:0000313" key="1">
    <source>
        <dbReference type="EMBL" id="SUZ99616.1"/>
    </source>
</evidence>
<gene>
    <name evidence="1" type="ORF">METZ01_LOCUS52470</name>
</gene>
<protein>
    <submittedName>
        <fullName evidence="1">Uncharacterized protein</fullName>
    </submittedName>
</protein>
<proteinExistence type="predicted"/>
<name>A0A381S6D8_9ZZZZ</name>
<dbReference type="AlphaFoldDB" id="A0A381S6D8"/>
<dbReference type="EMBL" id="UINC01002721">
    <property type="protein sequence ID" value="SUZ99616.1"/>
    <property type="molecule type" value="Genomic_DNA"/>
</dbReference>